<evidence type="ECO:0000256" key="1">
    <source>
        <dbReference type="SAM" id="SignalP"/>
    </source>
</evidence>
<accession>A0ABV9DVL5</accession>
<evidence type="ECO:0008006" key="4">
    <source>
        <dbReference type="Google" id="ProtNLM"/>
    </source>
</evidence>
<keyword evidence="1" id="KW-0732">Signal</keyword>
<dbReference type="EMBL" id="JBHSFQ010000010">
    <property type="protein sequence ID" value="MFC4562790.1"/>
    <property type="molecule type" value="Genomic_DNA"/>
</dbReference>
<feature type="signal peptide" evidence="1">
    <location>
        <begin position="1"/>
        <end position="26"/>
    </location>
</feature>
<protein>
    <recommendedName>
        <fullName evidence="4">Secreted protein</fullName>
    </recommendedName>
</protein>
<proteinExistence type="predicted"/>
<dbReference type="RefSeq" id="WP_378574267.1">
    <property type="nucleotide sequence ID" value="NZ_JBHSFQ010000010.1"/>
</dbReference>
<reference evidence="3" key="1">
    <citation type="journal article" date="2019" name="Int. J. Syst. Evol. Microbiol.">
        <title>The Global Catalogue of Microorganisms (GCM) 10K type strain sequencing project: providing services to taxonomists for standard genome sequencing and annotation.</title>
        <authorList>
            <consortium name="The Broad Institute Genomics Platform"/>
            <consortium name="The Broad Institute Genome Sequencing Center for Infectious Disease"/>
            <person name="Wu L."/>
            <person name="Ma J."/>
        </authorList>
    </citation>
    <scope>NUCLEOTIDE SEQUENCE [LARGE SCALE GENOMIC DNA]</scope>
    <source>
        <strain evidence="3">XZYJ18</strain>
    </source>
</reference>
<keyword evidence="3" id="KW-1185">Reference proteome</keyword>
<gene>
    <name evidence="2" type="ORF">ACFO4E_13065</name>
</gene>
<comment type="caution">
    <text evidence="2">The sequence shown here is derived from an EMBL/GenBank/DDBJ whole genome shotgun (WGS) entry which is preliminary data.</text>
</comment>
<evidence type="ECO:0000313" key="2">
    <source>
        <dbReference type="EMBL" id="MFC4562790.1"/>
    </source>
</evidence>
<evidence type="ECO:0000313" key="3">
    <source>
        <dbReference type="Proteomes" id="UP001595923"/>
    </source>
</evidence>
<name>A0ABV9DVL5_9ACTN</name>
<organism evidence="2 3">
    <name type="scientific">Nocardiopsis mangrovi</name>
    <dbReference type="NCBI Taxonomy" id="1179818"/>
    <lineage>
        <taxon>Bacteria</taxon>
        <taxon>Bacillati</taxon>
        <taxon>Actinomycetota</taxon>
        <taxon>Actinomycetes</taxon>
        <taxon>Streptosporangiales</taxon>
        <taxon>Nocardiopsidaceae</taxon>
        <taxon>Nocardiopsis</taxon>
    </lineage>
</organism>
<dbReference type="Proteomes" id="UP001595923">
    <property type="component" value="Unassembled WGS sequence"/>
</dbReference>
<feature type="chain" id="PRO_5046517116" description="Secreted protein" evidence="1">
    <location>
        <begin position="27"/>
        <end position="107"/>
    </location>
</feature>
<sequence>MRTRLTALLGTALAVAATTAPAPAHAASGSLEMYSVPGLDYQLLEVDDGCHDFDPRMIAFADADPIAGYVFYRGPGCTGGQAGSGRDDTQWIPPLQGVRSVDIRFDA</sequence>